<dbReference type="PRINTS" id="PR01590">
    <property type="entry name" value="HTHFIS"/>
</dbReference>
<feature type="domain" description="PAS" evidence="8">
    <location>
        <begin position="40"/>
        <end position="84"/>
    </location>
</feature>
<dbReference type="Proteomes" id="UP000189670">
    <property type="component" value="Unassembled WGS sequence"/>
</dbReference>
<dbReference type="Pfam" id="PF00158">
    <property type="entry name" value="Sigma54_activat"/>
    <property type="match status" value="1"/>
</dbReference>
<dbReference type="InterPro" id="IPR027417">
    <property type="entry name" value="P-loop_NTPase"/>
</dbReference>
<keyword evidence="6" id="KW-0812">Transmembrane</keyword>
<dbReference type="GO" id="GO:0006355">
    <property type="term" value="P:regulation of DNA-templated transcription"/>
    <property type="evidence" value="ECO:0007669"/>
    <property type="project" value="InterPro"/>
</dbReference>
<evidence type="ECO:0000256" key="1">
    <source>
        <dbReference type="ARBA" id="ARBA00022741"/>
    </source>
</evidence>
<dbReference type="PROSITE" id="PS00676">
    <property type="entry name" value="SIGMA54_INTERACT_2"/>
    <property type="match status" value="1"/>
</dbReference>
<dbReference type="Pfam" id="PF02954">
    <property type="entry name" value="HTH_8"/>
    <property type="match status" value="1"/>
</dbReference>
<dbReference type="SUPFAM" id="SSF55785">
    <property type="entry name" value="PYP-like sensor domain (PAS domain)"/>
    <property type="match status" value="1"/>
</dbReference>
<dbReference type="GO" id="GO:0005524">
    <property type="term" value="F:ATP binding"/>
    <property type="evidence" value="ECO:0007669"/>
    <property type="project" value="UniProtKB-KW"/>
</dbReference>
<dbReference type="PROSITE" id="PS00675">
    <property type="entry name" value="SIGMA54_INTERACT_1"/>
    <property type="match status" value="1"/>
</dbReference>
<evidence type="ECO:0000313" key="10">
    <source>
        <dbReference type="EMBL" id="ETR68844.1"/>
    </source>
</evidence>
<evidence type="ECO:0000256" key="2">
    <source>
        <dbReference type="ARBA" id="ARBA00022840"/>
    </source>
</evidence>
<dbReference type="Gene3D" id="3.40.50.300">
    <property type="entry name" value="P-loop containing nucleotide triphosphate hydrolases"/>
    <property type="match status" value="1"/>
</dbReference>
<dbReference type="SUPFAM" id="SSF52540">
    <property type="entry name" value="P-loop containing nucleoside triphosphate hydrolases"/>
    <property type="match status" value="1"/>
</dbReference>
<dbReference type="InterPro" id="IPR000014">
    <property type="entry name" value="PAS"/>
</dbReference>
<feature type="domain" description="Sigma-54 factor interaction" evidence="7">
    <location>
        <begin position="182"/>
        <end position="411"/>
    </location>
</feature>
<dbReference type="FunFam" id="3.40.50.300:FF:000006">
    <property type="entry name" value="DNA-binding transcriptional regulator NtrC"/>
    <property type="match status" value="1"/>
</dbReference>
<dbReference type="PROSITE" id="PS00688">
    <property type="entry name" value="SIGMA54_INTERACT_3"/>
    <property type="match status" value="1"/>
</dbReference>
<dbReference type="InterPro" id="IPR025943">
    <property type="entry name" value="Sigma_54_int_dom_ATP-bd_2"/>
</dbReference>
<proteinExistence type="predicted"/>
<evidence type="ECO:0000256" key="6">
    <source>
        <dbReference type="SAM" id="Phobius"/>
    </source>
</evidence>
<dbReference type="CDD" id="cd00130">
    <property type="entry name" value="PAS"/>
    <property type="match status" value="1"/>
</dbReference>
<dbReference type="PROSITE" id="PS50045">
    <property type="entry name" value="SIGMA54_INTERACT_4"/>
    <property type="match status" value="1"/>
</dbReference>
<feature type="domain" description="PAC" evidence="9">
    <location>
        <begin position="116"/>
        <end position="168"/>
    </location>
</feature>
<evidence type="ECO:0000256" key="4">
    <source>
        <dbReference type="ARBA" id="ARBA00023125"/>
    </source>
</evidence>
<dbReference type="EMBL" id="ATBP01000817">
    <property type="protein sequence ID" value="ETR68844.1"/>
    <property type="molecule type" value="Genomic_DNA"/>
</dbReference>
<evidence type="ECO:0000256" key="3">
    <source>
        <dbReference type="ARBA" id="ARBA00023015"/>
    </source>
</evidence>
<dbReference type="Pfam" id="PF25601">
    <property type="entry name" value="AAA_lid_14"/>
    <property type="match status" value="1"/>
</dbReference>
<dbReference type="SMART" id="SM00091">
    <property type="entry name" value="PAS"/>
    <property type="match status" value="1"/>
</dbReference>
<dbReference type="PANTHER" id="PTHR32071">
    <property type="entry name" value="TRANSCRIPTIONAL REGULATORY PROTEIN"/>
    <property type="match status" value="1"/>
</dbReference>
<evidence type="ECO:0000313" key="11">
    <source>
        <dbReference type="Proteomes" id="UP000189670"/>
    </source>
</evidence>
<dbReference type="InterPro" id="IPR025944">
    <property type="entry name" value="Sigma_54_int_dom_CS"/>
</dbReference>
<reference evidence="11" key="1">
    <citation type="submission" date="2012-11" db="EMBL/GenBank/DDBJ databases">
        <authorList>
            <person name="Lucero-Rivera Y.E."/>
            <person name="Tovar-Ramirez D."/>
        </authorList>
    </citation>
    <scope>NUCLEOTIDE SEQUENCE [LARGE SCALE GENOMIC DNA]</scope>
    <source>
        <strain evidence="11">Araruama</strain>
    </source>
</reference>
<keyword evidence="5" id="KW-0804">Transcription</keyword>
<organism evidence="10 11">
    <name type="scientific">Candidatus Magnetoglobus multicellularis str. Araruama</name>
    <dbReference type="NCBI Taxonomy" id="890399"/>
    <lineage>
        <taxon>Bacteria</taxon>
        <taxon>Pseudomonadati</taxon>
        <taxon>Thermodesulfobacteriota</taxon>
        <taxon>Desulfobacteria</taxon>
        <taxon>Desulfobacterales</taxon>
        <taxon>Desulfobacteraceae</taxon>
        <taxon>Candidatus Magnetoglobus</taxon>
    </lineage>
</organism>
<keyword evidence="3" id="KW-0805">Transcription regulation</keyword>
<protein>
    <submittedName>
        <fullName evidence="10">Sigma-54 dependent sensory box histidine kinase/response regulator</fullName>
    </submittedName>
</protein>
<dbReference type="InterPro" id="IPR009057">
    <property type="entry name" value="Homeodomain-like_sf"/>
</dbReference>
<dbReference type="Gene3D" id="1.10.8.60">
    <property type="match status" value="1"/>
</dbReference>
<dbReference type="Gene3D" id="3.30.450.20">
    <property type="entry name" value="PAS domain"/>
    <property type="match status" value="1"/>
</dbReference>
<accession>A0A1V1P220</accession>
<keyword evidence="1" id="KW-0547">Nucleotide-binding</keyword>
<dbReference type="InterPro" id="IPR058031">
    <property type="entry name" value="AAA_lid_NorR"/>
</dbReference>
<dbReference type="InterPro" id="IPR025662">
    <property type="entry name" value="Sigma_54_int_dom_ATP-bd_1"/>
</dbReference>
<evidence type="ECO:0000259" key="8">
    <source>
        <dbReference type="PROSITE" id="PS50112"/>
    </source>
</evidence>
<dbReference type="NCBIfam" id="TIGR00229">
    <property type="entry name" value="sensory_box"/>
    <property type="match status" value="1"/>
</dbReference>
<dbReference type="InterPro" id="IPR003593">
    <property type="entry name" value="AAA+_ATPase"/>
</dbReference>
<dbReference type="PROSITE" id="PS50112">
    <property type="entry name" value="PAS"/>
    <property type="match status" value="1"/>
</dbReference>
<dbReference type="PROSITE" id="PS50113">
    <property type="entry name" value="PAC"/>
    <property type="match status" value="1"/>
</dbReference>
<keyword evidence="10" id="KW-0418">Kinase</keyword>
<sequence>MIIDALKCEHSSRYILGYFIFCGINFFSVWNSLMKYFENIDKHFMDVLDVIPCSVFMVDKNHKIVYWNKSAEQLTGYTSSEIVGATCDKFRINICTYQDVSLKKTFCPLLSGENGGEVECEMLNKDGSIIPIMRRSSPMFDDDGNIIGAVEALIDVSMIKQARNEIRVLKHEIARRGKYGKLIGSSPQMQNLYEIIQVVSKNDARILIEGETGTGKELIAKTIHAESSRANKIFLPVNCGALPEALLEAELFGHKKGAFTGAVEDRAGCFETASGGTLFLDEIGEMPLYSQVKLLRVLQEKEITRVGEAIPRKVNCRIISASNKKISDLVKAGKFREDLYYRLKIVGLTVPPLRNHREDIKDLLSHFISHFNNEYNKNIENCSPSVMNLFLAYKWPGNVRELEHVIEHAFAVAPNSQKVITLSSIPPELLRENKPVSTPKRKPVPVTKEDEKAQVVNALSEAKGNKAQAARILGITRAGFYKKMRRLGL</sequence>
<dbReference type="InterPro" id="IPR035965">
    <property type="entry name" value="PAS-like_dom_sf"/>
</dbReference>
<keyword evidence="4" id="KW-0238">DNA-binding</keyword>
<dbReference type="Pfam" id="PF13426">
    <property type="entry name" value="PAS_9"/>
    <property type="match status" value="1"/>
</dbReference>
<dbReference type="AlphaFoldDB" id="A0A1V1P220"/>
<feature type="transmembrane region" description="Helical" evidence="6">
    <location>
        <begin position="12"/>
        <end position="30"/>
    </location>
</feature>
<gene>
    <name evidence="10" type="ORF">OMM_04316</name>
</gene>
<keyword evidence="10" id="KW-0808">Transferase</keyword>
<dbReference type="Gene3D" id="1.10.10.60">
    <property type="entry name" value="Homeodomain-like"/>
    <property type="match status" value="1"/>
</dbReference>
<keyword evidence="2" id="KW-0067">ATP-binding</keyword>
<comment type="caution">
    <text evidence="10">The sequence shown here is derived from an EMBL/GenBank/DDBJ whole genome shotgun (WGS) entry which is preliminary data.</text>
</comment>
<keyword evidence="6" id="KW-1133">Transmembrane helix</keyword>
<dbReference type="SUPFAM" id="SSF46689">
    <property type="entry name" value="Homeodomain-like"/>
    <property type="match status" value="1"/>
</dbReference>
<evidence type="ECO:0000259" key="7">
    <source>
        <dbReference type="PROSITE" id="PS50045"/>
    </source>
</evidence>
<dbReference type="SMART" id="SM00382">
    <property type="entry name" value="AAA"/>
    <property type="match status" value="1"/>
</dbReference>
<dbReference type="InterPro" id="IPR002197">
    <property type="entry name" value="HTH_Fis"/>
</dbReference>
<dbReference type="InterPro" id="IPR002078">
    <property type="entry name" value="Sigma_54_int"/>
</dbReference>
<evidence type="ECO:0000256" key="5">
    <source>
        <dbReference type="ARBA" id="ARBA00023163"/>
    </source>
</evidence>
<dbReference type="CDD" id="cd00009">
    <property type="entry name" value="AAA"/>
    <property type="match status" value="1"/>
</dbReference>
<keyword evidence="6" id="KW-0472">Membrane</keyword>
<dbReference type="GO" id="GO:0043565">
    <property type="term" value="F:sequence-specific DNA binding"/>
    <property type="evidence" value="ECO:0007669"/>
    <property type="project" value="InterPro"/>
</dbReference>
<evidence type="ECO:0000259" key="9">
    <source>
        <dbReference type="PROSITE" id="PS50113"/>
    </source>
</evidence>
<dbReference type="GO" id="GO:0016301">
    <property type="term" value="F:kinase activity"/>
    <property type="evidence" value="ECO:0007669"/>
    <property type="project" value="UniProtKB-KW"/>
</dbReference>
<dbReference type="InterPro" id="IPR000700">
    <property type="entry name" value="PAS-assoc_C"/>
</dbReference>
<name>A0A1V1P220_9BACT</name>